<dbReference type="Pfam" id="PF04359">
    <property type="entry name" value="DUF493"/>
    <property type="match status" value="1"/>
</dbReference>
<protein>
    <recommendedName>
        <fullName evidence="3">DUF493 domain-containing protein</fullName>
    </recommendedName>
</protein>
<dbReference type="RefSeq" id="WP_132323627.1">
    <property type="nucleotide sequence ID" value="NZ_FWZT01000023.1"/>
</dbReference>
<gene>
    <name evidence="1" type="ORF">SAMN06296036_12348</name>
</gene>
<dbReference type="AlphaFoldDB" id="A0A1Y6CJL5"/>
<evidence type="ECO:0008006" key="3">
    <source>
        <dbReference type="Google" id="ProtNLM"/>
    </source>
</evidence>
<dbReference type="STRING" id="1513793.SAMN06296036_12348"/>
<evidence type="ECO:0000313" key="1">
    <source>
        <dbReference type="EMBL" id="SMF66638.1"/>
    </source>
</evidence>
<dbReference type="InterPro" id="IPR027471">
    <property type="entry name" value="YbeD-like_sf"/>
</dbReference>
<dbReference type="Proteomes" id="UP000192907">
    <property type="component" value="Unassembled WGS sequence"/>
</dbReference>
<keyword evidence="2" id="KW-1185">Reference proteome</keyword>
<dbReference type="InterPro" id="IPR007454">
    <property type="entry name" value="UPF0250_YbeD-like"/>
</dbReference>
<accession>A0A1Y6CJL5</accession>
<evidence type="ECO:0000313" key="2">
    <source>
        <dbReference type="Proteomes" id="UP000192907"/>
    </source>
</evidence>
<name>A0A1Y6CJL5_9BACT</name>
<proteinExistence type="predicted"/>
<reference evidence="2" key="1">
    <citation type="submission" date="2017-04" db="EMBL/GenBank/DDBJ databases">
        <authorList>
            <person name="Varghese N."/>
            <person name="Submissions S."/>
        </authorList>
    </citation>
    <scope>NUCLEOTIDE SEQUENCE [LARGE SCALE GENOMIC DNA]</scope>
    <source>
        <strain evidence="2">RKEM611</strain>
    </source>
</reference>
<dbReference type="Gene3D" id="3.30.70.260">
    <property type="match status" value="1"/>
</dbReference>
<organism evidence="1 2">
    <name type="scientific">Pseudobacteriovorax antillogorgiicola</name>
    <dbReference type="NCBI Taxonomy" id="1513793"/>
    <lineage>
        <taxon>Bacteria</taxon>
        <taxon>Pseudomonadati</taxon>
        <taxon>Bdellovibrionota</taxon>
        <taxon>Oligoflexia</taxon>
        <taxon>Oligoflexales</taxon>
        <taxon>Pseudobacteriovoracaceae</taxon>
        <taxon>Pseudobacteriovorax</taxon>
    </lineage>
</organism>
<dbReference type="EMBL" id="FWZT01000023">
    <property type="protein sequence ID" value="SMF66638.1"/>
    <property type="molecule type" value="Genomic_DNA"/>
</dbReference>
<sequence length="86" mass="9726">MDQTYEQFRDRLEEGYDWPASYTFKFVVPKDKKGSLLSLAPMGEISEKLSSTGKYVSVTIKSMMETPDHVVDAYKRVSAIKGVISL</sequence>
<dbReference type="OrthoDB" id="5616097at2"/>
<dbReference type="SUPFAM" id="SSF117991">
    <property type="entry name" value="YbeD/HP0495-like"/>
    <property type="match status" value="1"/>
</dbReference>